<dbReference type="PROSITE" id="PS50089">
    <property type="entry name" value="ZF_RING_2"/>
    <property type="match status" value="1"/>
</dbReference>
<accession>A0ABQ7Q7M0</accession>
<evidence type="ECO:0000256" key="3">
    <source>
        <dbReference type="ARBA" id="ARBA00022833"/>
    </source>
</evidence>
<dbReference type="EMBL" id="JAHIBW010000020">
    <property type="protein sequence ID" value="KAG7300888.1"/>
    <property type="molecule type" value="Genomic_DNA"/>
</dbReference>
<dbReference type="InterPro" id="IPR045129">
    <property type="entry name" value="RNF123/RKP/RSPRY1"/>
</dbReference>
<dbReference type="PANTHER" id="PTHR13363:SF5">
    <property type="entry name" value="E3 UBIQUITIN-PROTEIN LIGASE RNF123"/>
    <property type="match status" value="1"/>
</dbReference>
<keyword evidence="2 4" id="KW-0863">Zinc-finger</keyword>
<dbReference type="InterPro" id="IPR001841">
    <property type="entry name" value="Znf_RING"/>
</dbReference>
<comment type="caution">
    <text evidence="6">The sequence shown here is derived from an EMBL/GenBank/DDBJ whole genome shotgun (WGS) entry which is preliminary data.</text>
</comment>
<evidence type="ECO:0000313" key="6">
    <source>
        <dbReference type="EMBL" id="KAG7300888.1"/>
    </source>
</evidence>
<keyword evidence="7" id="KW-1185">Reference proteome</keyword>
<organism evidence="6 7">
    <name type="scientific">Plutella xylostella</name>
    <name type="common">Diamondback moth</name>
    <name type="synonym">Plutella maculipennis</name>
    <dbReference type="NCBI Taxonomy" id="51655"/>
    <lineage>
        <taxon>Eukaryota</taxon>
        <taxon>Metazoa</taxon>
        <taxon>Ecdysozoa</taxon>
        <taxon>Arthropoda</taxon>
        <taxon>Hexapoda</taxon>
        <taxon>Insecta</taxon>
        <taxon>Pterygota</taxon>
        <taxon>Neoptera</taxon>
        <taxon>Endopterygota</taxon>
        <taxon>Lepidoptera</taxon>
        <taxon>Glossata</taxon>
        <taxon>Ditrysia</taxon>
        <taxon>Yponomeutoidea</taxon>
        <taxon>Plutellidae</taxon>
        <taxon>Plutella</taxon>
    </lineage>
</organism>
<name>A0ABQ7Q7M0_PLUXY</name>
<keyword evidence="3" id="KW-0862">Zinc</keyword>
<dbReference type="SMART" id="SM00184">
    <property type="entry name" value="RING"/>
    <property type="match status" value="1"/>
</dbReference>
<evidence type="ECO:0000313" key="7">
    <source>
        <dbReference type="Proteomes" id="UP000823941"/>
    </source>
</evidence>
<dbReference type="CDD" id="cd16541">
    <property type="entry name" value="RING-HC_RNF123"/>
    <property type="match status" value="1"/>
</dbReference>
<gene>
    <name evidence="6" type="ORF">JYU34_015230</name>
</gene>
<feature type="domain" description="RING-type" evidence="5">
    <location>
        <begin position="57"/>
        <end position="95"/>
    </location>
</feature>
<dbReference type="Pfam" id="PF13920">
    <property type="entry name" value="zf-C3HC4_3"/>
    <property type="match status" value="1"/>
</dbReference>
<dbReference type="Proteomes" id="UP000823941">
    <property type="component" value="Chromosome 20"/>
</dbReference>
<sequence length="108" mass="11901">MVGKGRDRFSFYKYPEDVSLEEMAALEEVVSRLRGAKEAAARTASPPSSGAQSDLLCTICYARPADTAFVPCGHHSCRSCILQHLLNSKQCFFCKAEIDSVKEIEPNN</sequence>
<evidence type="ECO:0000256" key="1">
    <source>
        <dbReference type="ARBA" id="ARBA00022723"/>
    </source>
</evidence>
<evidence type="ECO:0000256" key="2">
    <source>
        <dbReference type="ARBA" id="ARBA00022771"/>
    </source>
</evidence>
<keyword evidence="1" id="KW-0479">Metal-binding</keyword>
<dbReference type="PANTHER" id="PTHR13363">
    <property type="entry name" value="RING FINGER AND SRY DOMAIN-CONTAINING"/>
    <property type="match status" value="1"/>
</dbReference>
<evidence type="ECO:0000256" key="4">
    <source>
        <dbReference type="PROSITE-ProRule" id="PRU00175"/>
    </source>
</evidence>
<reference evidence="6 7" key="1">
    <citation type="submission" date="2021-06" db="EMBL/GenBank/DDBJ databases">
        <title>A haploid diamondback moth (Plutella xylostella L.) genome assembly resolves 31 chromosomes and identifies a diamide resistance mutation.</title>
        <authorList>
            <person name="Ward C.M."/>
            <person name="Perry K.D."/>
            <person name="Baker G."/>
            <person name="Powis K."/>
            <person name="Heckel D.G."/>
            <person name="Baxter S.W."/>
        </authorList>
    </citation>
    <scope>NUCLEOTIDE SEQUENCE [LARGE SCALE GENOMIC DNA]</scope>
    <source>
        <strain evidence="6 7">LV</strain>
        <tissue evidence="6">Single pupa</tissue>
    </source>
</reference>
<evidence type="ECO:0000259" key="5">
    <source>
        <dbReference type="PROSITE" id="PS50089"/>
    </source>
</evidence>
<dbReference type="SUPFAM" id="SSF57850">
    <property type="entry name" value="RING/U-box"/>
    <property type="match status" value="1"/>
</dbReference>
<protein>
    <recommendedName>
        <fullName evidence="5">RING-type domain-containing protein</fullName>
    </recommendedName>
</protein>
<dbReference type="InterPro" id="IPR013083">
    <property type="entry name" value="Znf_RING/FYVE/PHD"/>
</dbReference>
<proteinExistence type="predicted"/>
<dbReference type="Gene3D" id="3.30.40.10">
    <property type="entry name" value="Zinc/RING finger domain, C3HC4 (zinc finger)"/>
    <property type="match status" value="1"/>
</dbReference>